<organism evidence="2 3">
    <name type="scientific">Bernardetia litoralis (strain ATCC 23117 / DSM 6794 / NBRC 15988 / NCIMB 1366 / Fx l1 / Sio-4)</name>
    <name type="common">Flexibacter litoralis</name>
    <dbReference type="NCBI Taxonomy" id="880071"/>
    <lineage>
        <taxon>Bacteria</taxon>
        <taxon>Pseudomonadati</taxon>
        <taxon>Bacteroidota</taxon>
        <taxon>Cytophagia</taxon>
        <taxon>Cytophagales</taxon>
        <taxon>Bernardetiaceae</taxon>
        <taxon>Bernardetia</taxon>
    </lineage>
</organism>
<dbReference type="SUPFAM" id="SSF52833">
    <property type="entry name" value="Thioredoxin-like"/>
    <property type="match status" value="1"/>
</dbReference>
<dbReference type="RefSeq" id="WP_014798504.1">
    <property type="nucleotide sequence ID" value="NC_018018.1"/>
</dbReference>
<dbReference type="GO" id="GO:0016491">
    <property type="term" value="F:oxidoreductase activity"/>
    <property type="evidence" value="ECO:0007669"/>
    <property type="project" value="InterPro"/>
</dbReference>
<evidence type="ECO:0000259" key="1">
    <source>
        <dbReference type="PROSITE" id="PS51352"/>
    </source>
</evidence>
<dbReference type="InterPro" id="IPR000866">
    <property type="entry name" value="AhpC/TSA"/>
</dbReference>
<dbReference type="InterPro" id="IPR050553">
    <property type="entry name" value="Thioredoxin_ResA/DsbE_sf"/>
</dbReference>
<evidence type="ECO:0000313" key="2">
    <source>
        <dbReference type="EMBL" id="AFM05067.1"/>
    </source>
</evidence>
<evidence type="ECO:0000313" key="3">
    <source>
        <dbReference type="Proteomes" id="UP000006054"/>
    </source>
</evidence>
<reference evidence="3" key="1">
    <citation type="submission" date="2012-06" db="EMBL/GenBank/DDBJ databases">
        <title>The complete genome of Flexibacter litoralis DSM 6794.</title>
        <authorList>
            <person name="Lucas S."/>
            <person name="Copeland A."/>
            <person name="Lapidus A."/>
            <person name="Glavina del Rio T."/>
            <person name="Dalin E."/>
            <person name="Tice H."/>
            <person name="Bruce D."/>
            <person name="Goodwin L."/>
            <person name="Pitluck S."/>
            <person name="Peters L."/>
            <person name="Ovchinnikova G."/>
            <person name="Lu M."/>
            <person name="Kyrpides N."/>
            <person name="Mavromatis K."/>
            <person name="Ivanova N."/>
            <person name="Brettin T."/>
            <person name="Detter J.C."/>
            <person name="Han C."/>
            <person name="Larimer F."/>
            <person name="Land M."/>
            <person name="Hauser L."/>
            <person name="Markowitz V."/>
            <person name="Cheng J.-F."/>
            <person name="Hugenholtz P."/>
            <person name="Woyke T."/>
            <person name="Wu D."/>
            <person name="Spring S."/>
            <person name="Lang E."/>
            <person name="Kopitz M."/>
            <person name="Brambilla E."/>
            <person name="Klenk H.-P."/>
            <person name="Eisen J.A."/>
        </authorList>
    </citation>
    <scope>NUCLEOTIDE SEQUENCE [LARGE SCALE GENOMIC DNA]</scope>
    <source>
        <strain evidence="3">ATCC 23117 / DSM 6794 / NBRC 15988 / NCIMB 1366 / Sio-4</strain>
    </source>
</reference>
<dbReference type="STRING" id="880071.Fleli_2711"/>
<dbReference type="Pfam" id="PF00578">
    <property type="entry name" value="AhpC-TSA"/>
    <property type="match status" value="1"/>
</dbReference>
<dbReference type="GO" id="GO:0016209">
    <property type="term" value="F:antioxidant activity"/>
    <property type="evidence" value="ECO:0007669"/>
    <property type="project" value="InterPro"/>
</dbReference>
<dbReference type="KEGG" id="fli:Fleli_2711"/>
<dbReference type="CDD" id="cd02966">
    <property type="entry name" value="TlpA_like_family"/>
    <property type="match status" value="1"/>
</dbReference>
<dbReference type="PANTHER" id="PTHR42852">
    <property type="entry name" value="THIOL:DISULFIDE INTERCHANGE PROTEIN DSBE"/>
    <property type="match status" value="1"/>
</dbReference>
<dbReference type="HOGENOM" id="CLU_1208316_0_0_10"/>
<dbReference type="InterPro" id="IPR013766">
    <property type="entry name" value="Thioredoxin_domain"/>
</dbReference>
<feature type="domain" description="Thioredoxin" evidence="1">
    <location>
        <begin position="46"/>
        <end position="209"/>
    </location>
</feature>
<name>I4AM82_BERLS</name>
<dbReference type="eggNOG" id="COG0526">
    <property type="taxonomic scope" value="Bacteria"/>
</dbReference>
<dbReference type="EMBL" id="CP003345">
    <property type="protein sequence ID" value="AFM05067.1"/>
    <property type="molecule type" value="Genomic_DNA"/>
</dbReference>
<dbReference type="AlphaFoldDB" id="I4AM82"/>
<dbReference type="PANTHER" id="PTHR42852:SF17">
    <property type="entry name" value="THIOREDOXIN-LIKE PROTEIN HI_1115"/>
    <property type="match status" value="1"/>
</dbReference>
<dbReference type="PROSITE" id="PS51352">
    <property type="entry name" value="THIOREDOXIN_2"/>
    <property type="match status" value="1"/>
</dbReference>
<dbReference type="InterPro" id="IPR036249">
    <property type="entry name" value="Thioredoxin-like_sf"/>
</dbReference>
<gene>
    <name evidence="2" type="ordered locus">Fleli_2711</name>
</gene>
<dbReference type="OrthoDB" id="6399635at2"/>
<keyword evidence="3" id="KW-1185">Reference proteome</keyword>
<proteinExistence type="predicted"/>
<dbReference type="Proteomes" id="UP000006054">
    <property type="component" value="Chromosome"/>
</dbReference>
<dbReference type="Gene3D" id="3.40.30.10">
    <property type="entry name" value="Glutaredoxin"/>
    <property type="match status" value="1"/>
</dbReference>
<protein>
    <submittedName>
        <fullName evidence="2">Peroxiredoxin</fullName>
    </submittedName>
</protein>
<sequence length="210" mass="24355" precursor="true">MIKTLFLFILLLSINPLFGQNIVEILSKEKYETEFIDDKQDSVRKLLIGTEAKDFKFKTMEGDSVQLSRLEGKATIINIFFCACAPCMKEIPLINKLAKEYTNKGVNFISISITDSPKAIKALEHFLSNKNQDSAYIDDIVVVPAYYSENEENTLNETKSFLYEEYKVFSAPTIFFIDRDNIIRYVSYGYDDKYSYYNFYSDEIEALLKE</sequence>
<accession>I4AM82</accession>